<feature type="compositionally biased region" description="Low complexity" evidence="1">
    <location>
        <begin position="172"/>
        <end position="187"/>
    </location>
</feature>
<dbReference type="InterPro" id="IPR016187">
    <property type="entry name" value="CTDL_fold"/>
</dbReference>
<evidence type="ECO:0000256" key="1">
    <source>
        <dbReference type="SAM" id="MobiDB-lite"/>
    </source>
</evidence>
<accession>A0A183CLQ2</accession>
<organism evidence="2 3">
    <name type="scientific">Globodera pallida</name>
    <name type="common">Potato cyst nematode worm</name>
    <name type="synonym">Heterodera pallida</name>
    <dbReference type="NCBI Taxonomy" id="36090"/>
    <lineage>
        <taxon>Eukaryota</taxon>
        <taxon>Metazoa</taxon>
        <taxon>Ecdysozoa</taxon>
        <taxon>Nematoda</taxon>
        <taxon>Chromadorea</taxon>
        <taxon>Rhabditida</taxon>
        <taxon>Tylenchina</taxon>
        <taxon>Tylenchomorpha</taxon>
        <taxon>Tylenchoidea</taxon>
        <taxon>Heteroderidae</taxon>
        <taxon>Heteroderinae</taxon>
        <taxon>Globodera</taxon>
    </lineage>
</organism>
<dbReference type="CDD" id="cd00037">
    <property type="entry name" value="CLECT"/>
    <property type="match status" value="1"/>
</dbReference>
<dbReference type="AlphaFoldDB" id="A0A183CLQ2"/>
<name>A0A183CLQ2_GLOPA</name>
<reference evidence="2" key="1">
    <citation type="submission" date="2014-05" db="EMBL/GenBank/DDBJ databases">
        <title>The genome and life-stage specific transcriptomes of Globodera pallida elucidate key aspects of plant parasitism by a cyst nematode.</title>
        <authorList>
            <person name="Cotton J.A."/>
            <person name="Lilley C.J."/>
            <person name="Jones L.M."/>
            <person name="Kikuchi T."/>
            <person name="Reid A.J."/>
            <person name="Thorpe P."/>
            <person name="Tsai I.J."/>
            <person name="Beasley H."/>
            <person name="Blok V."/>
            <person name="Cock P.J.A."/>
            <person name="Van den Akker S.E."/>
            <person name="Holroyd N."/>
            <person name="Hunt M."/>
            <person name="Mantelin S."/>
            <person name="Naghra H."/>
            <person name="Pain A."/>
            <person name="Palomares-Rius J.E."/>
            <person name="Zarowiecki M."/>
            <person name="Berriman M."/>
            <person name="Jones J.T."/>
            <person name="Urwin P.E."/>
        </authorList>
    </citation>
    <scope>NUCLEOTIDE SEQUENCE [LARGE SCALE GENOMIC DNA]</scope>
    <source>
        <strain evidence="2">Lindley</strain>
    </source>
</reference>
<dbReference type="Proteomes" id="UP000050741">
    <property type="component" value="Unassembled WGS sequence"/>
</dbReference>
<sequence length="279" mass="30127">MFTKEMTARLLELIQANKDRLFPGTRHADAGRIQKDAWLDVTAVLNTEFPGDIPYGGFKVQQVQTRWKNLRQAGKEDAQKAKKYARGTGGGPEAPKISDSSTKVIAMFGSSASFSGVPGGAETGTSIGENVFMEDSDPDVLQMSEETEEKTYTQLYKMPQSPAFLGGDSTKKSATSQASSPASASPASVELANPSVTVCGGFGWTISSGNCYKVIDGLMDWNQALAACRAEDPQATLVSIGNEAENRLIGRMIARPIARSLQTYRLATTLFNTLWYCNK</sequence>
<feature type="region of interest" description="Disordered" evidence="1">
    <location>
        <begin position="163"/>
        <end position="187"/>
    </location>
</feature>
<dbReference type="InterPro" id="IPR016186">
    <property type="entry name" value="C-type_lectin-like/link_sf"/>
</dbReference>
<protein>
    <submittedName>
        <fullName evidence="3">Regulatory protein zeste</fullName>
    </submittedName>
</protein>
<dbReference type="WBParaSite" id="GPLIN_001380800">
    <property type="protein sequence ID" value="GPLIN_001380800"/>
    <property type="gene ID" value="GPLIN_001380800"/>
</dbReference>
<reference evidence="3" key="2">
    <citation type="submission" date="2016-06" db="UniProtKB">
        <authorList>
            <consortium name="WormBaseParasite"/>
        </authorList>
    </citation>
    <scope>IDENTIFICATION</scope>
</reference>
<dbReference type="Gene3D" id="3.10.100.10">
    <property type="entry name" value="Mannose-Binding Protein A, subunit A"/>
    <property type="match status" value="1"/>
</dbReference>
<feature type="region of interest" description="Disordered" evidence="1">
    <location>
        <begin position="75"/>
        <end position="98"/>
    </location>
</feature>
<keyword evidence="2" id="KW-1185">Reference proteome</keyword>
<proteinExistence type="predicted"/>
<evidence type="ECO:0000313" key="3">
    <source>
        <dbReference type="WBParaSite" id="GPLIN_001380800"/>
    </source>
</evidence>
<evidence type="ECO:0000313" key="2">
    <source>
        <dbReference type="Proteomes" id="UP000050741"/>
    </source>
</evidence>
<dbReference type="SUPFAM" id="SSF56436">
    <property type="entry name" value="C-type lectin-like"/>
    <property type="match status" value="1"/>
</dbReference>